<evidence type="ECO:0000313" key="3">
    <source>
        <dbReference type="EMBL" id="MFC5464286.1"/>
    </source>
</evidence>
<accession>A0ABW0LHL8</accession>
<evidence type="ECO:0000256" key="1">
    <source>
        <dbReference type="ARBA" id="ARBA00022801"/>
    </source>
</evidence>
<evidence type="ECO:0000256" key="2">
    <source>
        <dbReference type="ARBA" id="ARBA00023295"/>
    </source>
</evidence>
<dbReference type="Proteomes" id="UP001596147">
    <property type="component" value="Unassembled WGS sequence"/>
</dbReference>
<gene>
    <name evidence="3" type="ORF">ACFPM4_05880</name>
</gene>
<dbReference type="EC" id="3.2.1.-" evidence="3"/>
<dbReference type="Gene3D" id="3.20.20.70">
    <property type="entry name" value="Aldolase class I"/>
    <property type="match status" value="1"/>
</dbReference>
<dbReference type="PANTHER" id="PTHR43053:SF3">
    <property type="entry name" value="ALPHA-GALACTOSIDASE C-RELATED"/>
    <property type="match status" value="1"/>
</dbReference>
<dbReference type="GO" id="GO:0016798">
    <property type="term" value="F:hydrolase activity, acting on glycosyl bonds"/>
    <property type="evidence" value="ECO:0007669"/>
    <property type="project" value="UniProtKB-KW"/>
</dbReference>
<dbReference type="InterPro" id="IPR002252">
    <property type="entry name" value="Glyco_hydro_36"/>
</dbReference>
<dbReference type="InterPro" id="IPR050985">
    <property type="entry name" value="Alpha-glycosidase_related"/>
</dbReference>
<sequence length="754" mass="84455">MIKESKSIILTKTMKLVVDSERGTYSAWLTDGSPLLLNAVSKVKWKGGELSSADDVRRKIREESISDQNGQGRQVIMTCIDEVRKCTLTVKVKVYDDLPGVFSEAVASNEGSEPLSIIDLQPCVAIPMDEGAVYIPQEHSWRIGLLTNGYMFMDPGRVESIMIGRSVQSRWNIAAVSEATGNAIVAGYVTFDVSEGEVIVESDWRVQPLSGTFGLGLTSRSNYAPKVTLPVGGELSTDWFGITWGDSVHNALIQYADYIQAHYQIKPKDPLMGWCSWYYTFHNTSEEEILRNARFIAKHLKDYGLNVVQIDDGYQQRHGDWEANERFPNGMGSLADEIRKLGLKPGLWVAPYSLDPESDVAKKHPEWCGKKMSGERKEVGSGFALDPTHPEALEWLKSQLRKIRHEWGYEMVKIDFSYSSILEIEEFYDNTQGRAGAYRAGLQAIRDAIGNDCHLLDCGPMNAVGIADSWRIEWDFDRLNWRQYTKELESNVPAIAKRYYMHNRLWSNDPDIIGFGLLDEDQGRSVASVMALSGGTVISGDQLYALPDAKLDLLKKILPVYGEAARPLDLFESDYPTLYQLNVEQPFGTWTVLGVFNWSESASTRREINIKDIWSNASGTNQLVYEFWSQQLVKVSSDGIFTVDLNPGECAIFAIRAREEHPMLIGTDRHVLQGAVELNELNWDNSTLTLSGELNGIAGTSPTLTIWVPDGYAATQCEINGETVRPGEVYKNLLKVRCESKITGTQPWSVTFSK</sequence>
<evidence type="ECO:0000313" key="4">
    <source>
        <dbReference type="Proteomes" id="UP001596147"/>
    </source>
</evidence>
<name>A0ABW0LHL8_9BACI</name>
<dbReference type="CDD" id="cd14791">
    <property type="entry name" value="GH36"/>
    <property type="match status" value="1"/>
</dbReference>
<proteinExistence type="predicted"/>
<comment type="caution">
    <text evidence="3">The sequence shown here is derived from an EMBL/GenBank/DDBJ whole genome shotgun (WGS) entry which is preliminary data.</text>
</comment>
<dbReference type="SUPFAM" id="SSF51445">
    <property type="entry name" value="(Trans)glycosidases"/>
    <property type="match status" value="1"/>
</dbReference>
<dbReference type="RefSeq" id="WP_382348965.1">
    <property type="nucleotide sequence ID" value="NZ_JBHSMC010000004.1"/>
</dbReference>
<protein>
    <submittedName>
        <fullName evidence="3">Glycoside hydrolase family 36 protein</fullName>
        <ecNumber evidence="3">3.2.1.-</ecNumber>
    </submittedName>
</protein>
<keyword evidence="4" id="KW-1185">Reference proteome</keyword>
<keyword evidence="1 3" id="KW-0378">Hydrolase</keyword>
<dbReference type="EMBL" id="JBHSMC010000004">
    <property type="protein sequence ID" value="MFC5464286.1"/>
    <property type="molecule type" value="Genomic_DNA"/>
</dbReference>
<reference evidence="4" key="1">
    <citation type="journal article" date="2019" name="Int. J. Syst. Evol. Microbiol.">
        <title>The Global Catalogue of Microorganisms (GCM) 10K type strain sequencing project: providing services to taxonomists for standard genome sequencing and annotation.</title>
        <authorList>
            <consortium name="The Broad Institute Genomics Platform"/>
            <consortium name="The Broad Institute Genome Sequencing Center for Infectious Disease"/>
            <person name="Wu L."/>
            <person name="Ma J."/>
        </authorList>
    </citation>
    <scope>NUCLEOTIDE SEQUENCE [LARGE SCALE GENOMIC DNA]</scope>
    <source>
        <strain evidence="4">CGMCC 1.12237</strain>
    </source>
</reference>
<organism evidence="3 4">
    <name type="scientific">Lederbergia graminis</name>
    <dbReference type="NCBI Taxonomy" id="735518"/>
    <lineage>
        <taxon>Bacteria</taxon>
        <taxon>Bacillati</taxon>
        <taxon>Bacillota</taxon>
        <taxon>Bacilli</taxon>
        <taxon>Bacillales</taxon>
        <taxon>Bacillaceae</taxon>
        <taxon>Lederbergia</taxon>
    </lineage>
</organism>
<dbReference type="InterPro" id="IPR017853">
    <property type="entry name" value="GH"/>
</dbReference>
<dbReference type="Pfam" id="PF02065">
    <property type="entry name" value="Melibiase"/>
    <property type="match status" value="1"/>
</dbReference>
<keyword evidence="2 3" id="KW-0326">Glycosidase</keyword>
<dbReference type="PANTHER" id="PTHR43053">
    <property type="entry name" value="GLYCOSIDASE FAMILY 31"/>
    <property type="match status" value="1"/>
</dbReference>
<dbReference type="InterPro" id="IPR013785">
    <property type="entry name" value="Aldolase_TIM"/>
</dbReference>